<dbReference type="PROSITE" id="PS01079">
    <property type="entry name" value="MOCF_BIOSYNTHESIS_2"/>
    <property type="match status" value="1"/>
</dbReference>
<keyword evidence="6" id="KW-0479">Metal-binding</keyword>
<dbReference type="InterPro" id="IPR036688">
    <property type="entry name" value="MoeA_C_domain_IV_sf"/>
</dbReference>
<dbReference type="RefSeq" id="WP_169493455.1">
    <property type="nucleotide sequence ID" value="NZ_JABBGM010000004.1"/>
</dbReference>
<dbReference type="EMBL" id="JABBGM010000004">
    <property type="protein sequence ID" value="NML94193.1"/>
    <property type="molecule type" value="Genomic_DNA"/>
</dbReference>
<dbReference type="InterPro" id="IPR038987">
    <property type="entry name" value="MoeA-like"/>
</dbReference>
<dbReference type="InterPro" id="IPR005111">
    <property type="entry name" value="MoeA_C_domain_IV"/>
</dbReference>
<comment type="pathway">
    <text evidence="2 6">Cofactor biosynthesis; molybdopterin biosynthesis.</text>
</comment>
<dbReference type="GO" id="GO:0046872">
    <property type="term" value="F:metal ion binding"/>
    <property type="evidence" value="ECO:0007669"/>
    <property type="project" value="UniProtKB-UniRule"/>
</dbReference>
<dbReference type="Gene3D" id="2.40.340.10">
    <property type="entry name" value="MoeA, C-terminal, domain IV"/>
    <property type="match status" value="1"/>
</dbReference>
<reference evidence="8 9" key="1">
    <citation type="submission" date="2020-04" db="EMBL/GenBank/DDBJ databases">
        <title>Novosphingobium sp. TW-4 isolated from soil.</title>
        <authorList>
            <person name="Dahal R.H."/>
            <person name="Chaudhary D.K."/>
        </authorList>
    </citation>
    <scope>NUCLEOTIDE SEQUENCE [LARGE SCALE GENOMIC DNA]</scope>
    <source>
        <strain evidence="8 9">TW-4</strain>
    </source>
</reference>
<feature type="domain" description="MoaB/Mog" evidence="7">
    <location>
        <begin position="186"/>
        <end position="332"/>
    </location>
</feature>
<proteinExistence type="inferred from homology"/>
<evidence type="ECO:0000256" key="6">
    <source>
        <dbReference type="RuleBase" id="RU365090"/>
    </source>
</evidence>
<gene>
    <name evidence="8" type="ORF">HHL27_11010</name>
</gene>
<dbReference type="SUPFAM" id="SSF53218">
    <property type="entry name" value="Molybdenum cofactor biosynthesis proteins"/>
    <property type="match status" value="1"/>
</dbReference>
<comment type="function">
    <text evidence="1 6">Catalyzes the insertion of molybdate into adenylated molybdopterin with the concomitant release of AMP.</text>
</comment>
<dbReference type="PANTHER" id="PTHR10192">
    <property type="entry name" value="MOLYBDOPTERIN BIOSYNTHESIS PROTEIN"/>
    <property type="match status" value="1"/>
</dbReference>
<dbReference type="SUPFAM" id="SSF63882">
    <property type="entry name" value="MoeA N-terminal region -like"/>
    <property type="match status" value="1"/>
</dbReference>
<keyword evidence="6" id="KW-0460">Magnesium</keyword>
<dbReference type="InterPro" id="IPR036425">
    <property type="entry name" value="MoaB/Mog-like_dom_sf"/>
</dbReference>
<evidence type="ECO:0000256" key="5">
    <source>
        <dbReference type="ARBA" id="ARBA00047317"/>
    </source>
</evidence>
<comment type="catalytic activity">
    <reaction evidence="5">
        <text>adenylyl-molybdopterin + molybdate = Mo-molybdopterin + AMP + H(+)</text>
        <dbReference type="Rhea" id="RHEA:35047"/>
        <dbReference type="ChEBI" id="CHEBI:15378"/>
        <dbReference type="ChEBI" id="CHEBI:36264"/>
        <dbReference type="ChEBI" id="CHEBI:62727"/>
        <dbReference type="ChEBI" id="CHEBI:71302"/>
        <dbReference type="ChEBI" id="CHEBI:456215"/>
        <dbReference type="EC" id="2.10.1.1"/>
    </reaction>
</comment>
<organism evidence="8 9">
    <name type="scientific">Novosphingobium olei</name>
    <dbReference type="NCBI Taxonomy" id="2728851"/>
    <lineage>
        <taxon>Bacteria</taxon>
        <taxon>Pseudomonadati</taxon>
        <taxon>Pseudomonadota</taxon>
        <taxon>Alphaproteobacteria</taxon>
        <taxon>Sphingomonadales</taxon>
        <taxon>Sphingomonadaceae</taxon>
        <taxon>Novosphingobium</taxon>
    </lineage>
</organism>
<dbReference type="Pfam" id="PF03453">
    <property type="entry name" value="MoeA_N"/>
    <property type="match status" value="1"/>
</dbReference>
<dbReference type="Pfam" id="PF00994">
    <property type="entry name" value="MoCF_biosynth"/>
    <property type="match status" value="1"/>
</dbReference>
<keyword evidence="6 8" id="KW-0808">Transferase</keyword>
<dbReference type="CDD" id="cd00887">
    <property type="entry name" value="MoeA"/>
    <property type="match status" value="1"/>
</dbReference>
<dbReference type="Gene3D" id="3.40.980.10">
    <property type="entry name" value="MoaB/Mog-like domain"/>
    <property type="match status" value="1"/>
</dbReference>
<accession>A0A7Y0GAK6</accession>
<name>A0A7Y0GAK6_9SPHN</name>
<evidence type="ECO:0000259" key="7">
    <source>
        <dbReference type="SMART" id="SM00852"/>
    </source>
</evidence>
<dbReference type="InterPro" id="IPR001453">
    <property type="entry name" value="MoaB/Mog_dom"/>
</dbReference>
<evidence type="ECO:0000256" key="2">
    <source>
        <dbReference type="ARBA" id="ARBA00005046"/>
    </source>
</evidence>
<dbReference type="InterPro" id="IPR008284">
    <property type="entry name" value="MoCF_biosynth_CS"/>
</dbReference>
<comment type="caution">
    <text evidence="8">The sequence shown here is derived from an EMBL/GenBank/DDBJ whole genome shotgun (WGS) entry which is preliminary data.</text>
</comment>
<dbReference type="GO" id="GO:0005829">
    <property type="term" value="C:cytosol"/>
    <property type="evidence" value="ECO:0007669"/>
    <property type="project" value="TreeGrafter"/>
</dbReference>
<sequence length="418" mass="42735">MNAGAEPSVRTPPLPLRTAQERLVSLAPDLAIEHRAVADCNGFYLAHPITAHRTQPDAPLSAMDGYAMRAADLPGPWQVIGESAAGHPFGGTVAAGQAVRISTGAVLPDGADMVLLQEDAARAGDRVTLTGTPPSPTGRHIRPAGMDFVADAQLLAPGTRIGPAQIALAMAGGHQHLPVRRPLRLAIIDSGDELVGPGKPLAAHQIPASNGPMLAAMAAGLPVQVTRIGPVADRIDDIVAALEQAGGADIIVTSGGASVGDHDLVRPALAAAGVTLDFWRVAIKPGKPLLVGRRDHGAGPEFASPQIVLGLPGNPASAFVTGFLFMLPLLRATLGAAEALPRTIPARLAADLPAGGSRAEFLRARFEGGAVTLDPLQDSGAITALARSNALVVREARAPALPAGSEVPVYLLETGRIA</sequence>
<dbReference type="GO" id="GO:0061599">
    <property type="term" value="F:molybdopterin molybdotransferase activity"/>
    <property type="evidence" value="ECO:0007669"/>
    <property type="project" value="UniProtKB-UniRule"/>
</dbReference>
<evidence type="ECO:0000256" key="4">
    <source>
        <dbReference type="ARBA" id="ARBA00023150"/>
    </source>
</evidence>
<comment type="cofactor">
    <cofactor evidence="6">
        <name>Mg(2+)</name>
        <dbReference type="ChEBI" id="CHEBI:18420"/>
    </cofactor>
</comment>
<dbReference type="InterPro" id="IPR036135">
    <property type="entry name" value="MoeA_linker/N_sf"/>
</dbReference>
<evidence type="ECO:0000313" key="9">
    <source>
        <dbReference type="Proteomes" id="UP000583556"/>
    </source>
</evidence>
<keyword evidence="9" id="KW-1185">Reference proteome</keyword>
<evidence type="ECO:0000256" key="1">
    <source>
        <dbReference type="ARBA" id="ARBA00002901"/>
    </source>
</evidence>
<dbReference type="GO" id="GO:0006777">
    <property type="term" value="P:Mo-molybdopterin cofactor biosynthetic process"/>
    <property type="evidence" value="ECO:0007669"/>
    <property type="project" value="UniProtKB-UniRule"/>
</dbReference>
<dbReference type="SUPFAM" id="SSF63867">
    <property type="entry name" value="MoeA C-terminal domain-like"/>
    <property type="match status" value="1"/>
</dbReference>
<comment type="similarity">
    <text evidence="3 6">Belongs to the MoeA family.</text>
</comment>
<dbReference type="Gene3D" id="3.90.105.10">
    <property type="entry name" value="Molybdopterin biosynthesis moea protein, domain 2"/>
    <property type="match status" value="1"/>
</dbReference>
<dbReference type="UniPathway" id="UPA00344"/>
<keyword evidence="6" id="KW-0500">Molybdenum</keyword>
<dbReference type="EC" id="2.10.1.1" evidence="6"/>
<dbReference type="SMART" id="SM00852">
    <property type="entry name" value="MoCF_biosynth"/>
    <property type="match status" value="1"/>
</dbReference>
<dbReference type="Pfam" id="PF03454">
    <property type="entry name" value="MoeA_C"/>
    <property type="match status" value="1"/>
</dbReference>
<dbReference type="InterPro" id="IPR005110">
    <property type="entry name" value="MoeA_linker/N"/>
</dbReference>
<evidence type="ECO:0000313" key="8">
    <source>
        <dbReference type="EMBL" id="NML94193.1"/>
    </source>
</evidence>
<dbReference type="Gene3D" id="2.170.190.11">
    <property type="entry name" value="Molybdopterin biosynthesis moea protein, domain 3"/>
    <property type="match status" value="1"/>
</dbReference>
<dbReference type="AlphaFoldDB" id="A0A7Y0GAK6"/>
<evidence type="ECO:0000256" key="3">
    <source>
        <dbReference type="ARBA" id="ARBA00010763"/>
    </source>
</evidence>
<dbReference type="Proteomes" id="UP000583556">
    <property type="component" value="Unassembled WGS sequence"/>
</dbReference>
<protein>
    <recommendedName>
        <fullName evidence="6">Molybdopterin molybdenumtransferase</fullName>
        <ecNumber evidence="6">2.10.1.1</ecNumber>
    </recommendedName>
</protein>
<dbReference type="PANTHER" id="PTHR10192:SF5">
    <property type="entry name" value="GEPHYRIN"/>
    <property type="match status" value="1"/>
</dbReference>
<keyword evidence="4 6" id="KW-0501">Molybdenum cofactor biosynthesis</keyword>